<keyword evidence="2" id="KW-0012">Acyltransferase</keyword>
<dbReference type="InterPro" id="IPR016181">
    <property type="entry name" value="Acyl_CoA_acyltransferase"/>
</dbReference>
<proteinExistence type="predicted"/>
<keyword evidence="1" id="KW-0808">Transferase</keyword>
<sequence length="148" mass="16172">MVTIDRATETDAETISALLGEIEAYYGGDNVPGDLTQVRAALFGDRPAATVLLAREGEQVLGMASFTFLWPASGAESSLYLKELYVREGARRRGIARALMDALRDEATDAGCSRVEWTADRDNPTALAFYEALGAEENRGKVFFRSEK</sequence>
<dbReference type="PANTHER" id="PTHR43877">
    <property type="entry name" value="AMINOALKYLPHOSPHONATE N-ACETYLTRANSFERASE-RELATED-RELATED"/>
    <property type="match status" value="1"/>
</dbReference>
<feature type="domain" description="N-acetyltransferase" evidence="3">
    <location>
        <begin position="2"/>
        <end position="148"/>
    </location>
</feature>
<comment type="caution">
    <text evidence="4">The sequence shown here is derived from an EMBL/GenBank/DDBJ whole genome shotgun (WGS) entry which is preliminary data.</text>
</comment>
<name>A0ABU2NWT2_9ACTN</name>
<accession>A0ABU2NWT2</accession>
<reference evidence="5" key="1">
    <citation type="submission" date="2023-07" db="EMBL/GenBank/DDBJ databases">
        <title>30 novel species of actinomycetes from the DSMZ collection.</title>
        <authorList>
            <person name="Nouioui I."/>
        </authorList>
    </citation>
    <scope>NUCLEOTIDE SEQUENCE [LARGE SCALE GENOMIC DNA]</scope>
    <source>
        <strain evidence="5">DSM 42041</strain>
    </source>
</reference>
<dbReference type="EMBL" id="JAVREQ010000022">
    <property type="protein sequence ID" value="MDT0381451.1"/>
    <property type="molecule type" value="Genomic_DNA"/>
</dbReference>
<protein>
    <submittedName>
        <fullName evidence="4">GNAT family N-acetyltransferase</fullName>
    </submittedName>
</protein>
<gene>
    <name evidence="4" type="ORF">RM572_22075</name>
</gene>
<keyword evidence="5" id="KW-1185">Reference proteome</keyword>
<dbReference type="InterPro" id="IPR050832">
    <property type="entry name" value="Bact_Acetyltransf"/>
</dbReference>
<evidence type="ECO:0000313" key="4">
    <source>
        <dbReference type="EMBL" id="MDT0381451.1"/>
    </source>
</evidence>
<dbReference type="InterPro" id="IPR000182">
    <property type="entry name" value="GNAT_dom"/>
</dbReference>
<dbReference type="CDD" id="cd04301">
    <property type="entry name" value="NAT_SF"/>
    <property type="match status" value="1"/>
</dbReference>
<evidence type="ECO:0000256" key="1">
    <source>
        <dbReference type="ARBA" id="ARBA00022679"/>
    </source>
</evidence>
<dbReference type="Gene3D" id="3.40.630.30">
    <property type="match status" value="1"/>
</dbReference>
<evidence type="ECO:0000313" key="5">
    <source>
        <dbReference type="Proteomes" id="UP001183414"/>
    </source>
</evidence>
<organism evidence="4 5">
    <name type="scientific">Streptomyces hazeniae</name>
    <dbReference type="NCBI Taxonomy" id="3075538"/>
    <lineage>
        <taxon>Bacteria</taxon>
        <taxon>Bacillati</taxon>
        <taxon>Actinomycetota</taxon>
        <taxon>Actinomycetes</taxon>
        <taxon>Kitasatosporales</taxon>
        <taxon>Streptomycetaceae</taxon>
        <taxon>Streptomyces</taxon>
    </lineage>
</organism>
<evidence type="ECO:0000256" key="2">
    <source>
        <dbReference type="ARBA" id="ARBA00023315"/>
    </source>
</evidence>
<dbReference type="Pfam" id="PF00583">
    <property type="entry name" value="Acetyltransf_1"/>
    <property type="match status" value="1"/>
</dbReference>
<dbReference type="PROSITE" id="PS51186">
    <property type="entry name" value="GNAT"/>
    <property type="match status" value="1"/>
</dbReference>
<dbReference type="Proteomes" id="UP001183414">
    <property type="component" value="Unassembled WGS sequence"/>
</dbReference>
<dbReference type="RefSeq" id="WP_311675144.1">
    <property type="nucleotide sequence ID" value="NZ_JAVREQ010000022.1"/>
</dbReference>
<evidence type="ECO:0000259" key="3">
    <source>
        <dbReference type="PROSITE" id="PS51186"/>
    </source>
</evidence>
<dbReference type="SUPFAM" id="SSF55729">
    <property type="entry name" value="Acyl-CoA N-acyltransferases (Nat)"/>
    <property type="match status" value="1"/>
</dbReference>